<keyword evidence="6" id="KW-1185">Reference proteome</keyword>
<dbReference type="PROSITE" id="PS51716">
    <property type="entry name" value="G_IRG"/>
    <property type="match status" value="1"/>
</dbReference>
<evidence type="ECO:0000256" key="4">
    <source>
        <dbReference type="ARBA" id="ARBA00023134"/>
    </source>
</evidence>
<dbReference type="Pfam" id="PF05049">
    <property type="entry name" value="IIGP"/>
    <property type="match status" value="1"/>
</dbReference>
<dbReference type="InterPro" id="IPR051515">
    <property type="entry name" value="IRG"/>
</dbReference>
<comment type="similarity">
    <text evidence="1">Belongs to the TRAFAC class dynamin-like GTPase superfamily. IRG family.</text>
</comment>
<dbReference type="InterPro" id="IPR027417">
    <property type="entry name" value="P-loop_NTPase"/>
</dbReference>
<evidence type="ECO:0000256" key="2">
    <source>
        <dbReference type="ARBA" id="ARBA00022741"/>
    </source>
</evidence>
<dbReference type="GeneID" id="115476596"/>
<evidence type="ECO:0000256" key="3">
    <source>
        <dbReference type="ARBA" id="ARBA00022801"/>
    </source>
</evidence>
<dbReference type="FunFam" id="3.40.50.300:FF:000541">
    <property type="entry name" value="Immunity related GTPase M"/>
    <property type="match status" value="1"/>
</dbReference>
<dbReference type="Gene3D" id="3.40.50.300">
    <property type="entry name" value="P-loop containing nucleotide triphosphate hydrolases"/>
    <property type="match status" value="1"/>
</dbReference>
<dbReference type="GO" id="GO:0016020">
    <property type="term" value="C:membrane"/>
    <property type="evidence" value="ECO:0007669"/>
    <property type="project" value="InterPro"/>
</dbReference>
<evidence type="ECO:0000256" key="1">
    <source>
        <dbReference type="ARBA" id="ARBA00005429"/>
    </source>
</evidence>
<dbReference type="GO" id="GO:0003924">
    <property type="term" value="F:GTPase activity"/>
    <property type="evidence" value="ECO:0007669"/>
    <property type="project" value="TreeGrafter"/>
</dbReference>
<feature type="domain" description="IRG-type G" evidence="5">
    <location>
        <begin position="57"/>
        <end position="237"/>
    </location>
</feature>
<dbReference type="SUPFAM" id="SSF52540">
    <property type="entry name" value="P-loop containing nucleoside triphosphate hydrolases"/>
    <property type="match status" value="1"/>
</dbReference>
<keyword evidence="4" id="KW-0342">GTP-binding</keyword>
<dbReference type="KEGG" id="muo:115476596"/>
<name>A0A6P7YNN5_9AMPH</name>
<reference evidence="7" key="1">
    <citation type="submission" date="2025-08" db="UniProtKB">
        <authorList>
            <consortium name="RefSeq"/>
        </authorList>
    </citation>
    <scope>IDENTIFICATION</scope>
</reference>
<accession>A0A6P7YNN5</accession>
<gene>
    <name evidence="7" type="primary">LOC115476596</name>
</gene>
<evidence type="ECO:0000313" key="6">
    <source>
        <dbReference type="Proteomes" id="UP000515156"/>
    </source>
</evidence>
<dbReference type="InterPro" id="IPR007743">
    <property type="entry name" value="Immunity-related_GTPase-like"/>
</dbReference>
<dbReference type="GO" id="GO:0005525">
    <property type="term" value="F:GTP binding"/>
    <property type="evidence" value="ECO:0007669"/>
    <property type="project" value="UniProtKB-KW"/>
</dbReference>
<dbReference type="PANTHER" id="PTHR32341">
    <property type="entry name" value="INTERFERON-INDUCIBLE GTPASE"/>
    <property type="match status" value="1"/>
</dbReference>
<proteinExistence type="inferred from homology"/>
<evidence type="ECO:0000313" key="7">
    <source>
        <dbReference type="RefSeq" id="XP_030068912.1"/>
    </source>
</evidence>
<dbReference type="Proteomes" id="UP000515156">
    <property type="component" value="Chromosome 8"/>
</dbReference>
<dbReference type="InterPro" id="IPR030385">
    <property type="entry name" value="G_IRG_dom"/>
</dbReference>
<dbReference type="RefSeq" id="XP_030068912.1">
    <property type="nucleotide sequence ID" value="XM_030213052.1"/>
</dbReference>
<evidence type="ECO:0000259" key="5">
    <source>
        <dbReference type="PROSITE" id="PS51716"/>
    </source>
</evidence>
<keyword evidence="2" id="KW-0547">Nucleotide-binding</keyword>
<dbReference type="AlphaFoldDB" id="A0A6P7YNN5"/>
<protein>
    <submittedName>
        <fullName evidence="7">Interferon-inducible GTPase 5-like isoform X1</fullName>
    </submittedName>
</protein>
<sequence>MLQTRDRGTALESPRDTMSDLKIQGQDLTEMSSLIQSTVVMEVTKQVQALLTSLETTTLNIAITGESGTGKSTFINAIRGLSDEDVGAAVTGVTESTREPNCYQHPKISTVQLWDLPGIGTPSFQADRYLEQVGFERYDFFIILSSERFRENNAYLARSIRAVNKKFYFVRSKIDLDIRACQRNRNFNEERVLAEIRANCIHCLEKEGVEAPKVFLLSSFELHKYDFHKLQDTLVQELNGQKKHVLLLSLPNITVEMIEKKKESLKRHIWKKALLACLISALPTFPVHYNAPLLMETLASYQKNFGLDDESISTLALRVNKSPCSLKKQITSSLGKDISDHSVQSALRMAALCGHASVSLVERHVPLLGNLVAGGISFVAIYILLSSSLDSFAQDAQKVLKAAYRTEKEDKLEAYYSQEIDFLYD</sequence>
<keyword evidence="3" id="KW-0378">Hydrolase</keyword>
<dbReference type="OrthoDB" id="422720at2759"/>
<dbReference type="PANTHER" id="PTHR32341:SF17">
    <property type="entry name" value="IRG-TYPE G DOMAIN-CONTAINING PROTEIN"/>
    <property type="match status" value="1"/>
</dbReference>
<organism evidence="6 7">
    <name type="scientific">Microcaecilia unicolor</name>
    <dbReference type="NCBI Taxonomy" id="1415580"/>
    <lineage>
        <taxon>Eukaryota</taxon>
        <taxon>Metazoa</taxon>
        <taxon>Chordata</taxon>
        <taxon>Craniata</taxon>
        <taxon>Vertebrata</taxon>
        <taxon>Euteleostomi</taxon>
        <taxon>Amphibia</taxon>
        <taxon>Gymnophiona</taxon>
        <taxon>Siphonopidae</taxon>
        <taxon>Microcaecilia</taxon>
    </lineage>
</organism>
<dbReference type="InParanoid" id="A0A6P7YNN5"/>